<dbReference type="Pfam" id="PF04075">
    <property type="entry name" value="F420H2_quin_red"/>
    <property type="match status" value="1"/>
</dbReference>
<evidence type="ECO:0000256" key="1">
    <source>
        <dbReference type="SAM" id="Phobius"/>
    </source>
</evidence>
<evidence type="ECO:0000313" key="2">
    <source>
        <dbReference type="EMBL" id="MFC5833613.1"/>
    </source>
</evidence>
<protein>
    <submittedName>
        <fullName evidence="2">Nitroreductase family deazaflavin-dependent oxidoreductase</fullName>
    </submittedName>
</protein>
<feature type="transmembrane region" description="Helical" evidence="1">
    <location>
        <begin position="25"/>
        <end position="45"/>
    </location>
</feature>
<comment type="caution">
    <text evidence="2">The sequence shown here is derived from an EMBL/GenBank/DDBJ whole genome shotgun (WGS) entry which is preliminary data.</text>
</comment>
<dbReference type="EMBL" id="JBHSPA010000095">
    <property type="protein sequence ID" value="MFC5833613.1"/>
    <property type="molecule type" value="Genomic_DNA"/>
</dbReference>
<proteinExistence type="predicted"/>
<evidence type="ECO:0000313" key="3">
    <source>
        <dbReference type="Proteomes" id="UP001596058"/>
    </source>
</evidence>
<dbReference type="Gene3D" id="2.30.110.10">
    <property type="entry name" value="Electron Transport, Fmn-binding Protein, Chain A"/>
    <property type="match status" value="1"/>
</dbReference>
<keyword evidence="3" id="KW-1185">Reference proteome</keyword>
<accession>A0ABW1D9S1</accession>
<dbReference type="RefSeq" id="WP_379523039.1">
    <property type="nucleotide sequence ID" value="NZ_JBHSPA010000095.1"/>
</dbReference>
<dbReference type="InterPro" id="IPR012349">
    <property type="entry name" value="Split_barrel_FMN-bd"/>
</dbReference>
<keyword evidence="1" id="KW-0472">Membrane</keyword>
<reference evidence="3" key="1">
    <citation type="journal article" date="2019" name="Int. J. Syst. Evol. Microbiol.">
        <title>The Global Catalogue of Microorganisms (GCM) 10K type strain sequencing project: providing services to taxonomists for standard genome sequencing and annotation.</title>
        <authorList>
            <consortium name="The Broad Institute Genomics Platform"/>
            <consortium name="The Broad Institute Genome Sequencing Center for Infectious Disease"/>
            <person name="Wu L."/>
            <person name="Ma J."/>
        </authorList>
    </citation>
    <scope>NUCLEOTIDE SEQUENCE [LARGE SCALE GENOMIC DNA]</scope>
    <source>
        <strain evidence="3">CCUG 53903</strain>
    </source>
</reference>
<dbReference type="InterPro" id="IPR004378">
    <property type="entry name" value="F420H2_quin_Rdtase"/>
</dbReference>
<sequence length="159" mass="17980">MNDPTPDQPGFRPARRYRATRGRRVGDAIIGVFTWAGLVPSSYLLTTRGRKTGLPRTNPVTIVEYDGKRWLVAPYGPVSWVHNARAAGQVMIRRRFDRRAYTVREVASQEAGPVLKRYVSIATATRPYFQAAKDSPVEDFIAEAEHHPVFELTPLSKER</sequence>
<dbReference type="Proteomes" id="UP001596058">
    <property type="component" value="Unassembled WGS sequence"/>
</dbReference>
<organism evidence="2 3">
    <name type="scientific">Nonomuraea insulae</name>
    <dbReference type="NCBI Taxonomy" id="1616787"/>
    <lineage>
        <taxon>Bacteria</taxon>
        <taxon>Bacillati</taxon>
        <taxon>Actinomycetota</taxon>
        <taxon>Actinomycetes</taxon>
        <taxon>Streptosporangiales</taxon>
        <taxon>Streptosporangiaceae</taxon>
        <taxon>Nonomuraea</taxon>
    </lineage>
</organism>
<name>A0ABW1D9S1_9ACTN</name>
<keyword evidence="1" id="KW-1133">Transmembrane helix</keyword>
<dbReference type="NCBIfam" id="TIGR00026">
    <property type="entry name" value="hi_GC_TIGR00026"/>
    <property type="match status" value="1"/>
</dbReference>
<keyword evidence="1" id="KW-0812">Transmembrane</keyword>
<gene>
    <name evidence="2" type="ORF">ACFPZ3_58050</name>
</gene>